<name>A0A133NTP1_GARVA</name>
<keyword evidence="1" id="KW-1133">Transmembrane helix</keyword>
<gene>
    <name evidence="2" type="ORF">HMPREF3208_01007</name>
</gene>
<dbReference type="OrthoDB" id="9979426at2"/>
<dbReference type="EMBL" id="LRQB01000063">
    <property type="protein sequence ID" value="KXA19659.1"/>
    <property type="molecule type" value="Genomic_DNA"/>
</dbReference>
<dbReference type="Proteomes" id="UP000070687">
    <property type="component" value="Unassembled WGS sequence"/>
</dbReference>
<evidence type="ECO:0000313" key="2">
    <source>
        <dbReference type="EMBL" id="KXA19659.1"/>
    </source>
</evidence>
<evidence type="ECO:0000256" key="1">
    <source>
        <dbReference type="SAM" id="Phobius"/>
    </source>
</evidence>
<feature type="transmembrane region" description="Helical" evidence="1">
    <location>
        <begin position="56"/>
        <end position="79"/>
    </location>
</feature>
<feature type="transmembrane region" description="Helical" evidence="1">
    <location>
        <begin position="6"/>
        <end position="29"/>
    </location>
</feature>
<accession>A0A133NTP1</accession>
<comment type="caution">
    <text evidence="2">The sequence shown here is derived from an EMBL/GenBank/DDBJ whole genome shotgun (WGS) entry which is preliminary data.</text>
</comment>
<dbReference type="RefSeq" id="WP_064347412.1">
    <property type="nucleotide sequence ID" value="NZ_KQ956867.1"/>
</dbReference>
<reference evidence="2 3" key="1">
    <citation type="submission" date="2016-01" db="EMBL/GenBank/DDBJ databases">
        <authorList>
            <person name="Oliw E.H."/>
        </authorList>
    </citation>
    <scope>NUCLEOTIDE SEQUENCE [LARGE SCALE GENOMIC DNA]</scope>
    <source>
        <strain evidence="2 3">PSS_7772B</strain>
    </source>
</reference>
<dbReference type="AlphaFoldDB" id="A0A133NTP1"/>
<evidence type="ECO:0000313" key="3">
    <source>
        <dbReference type="Proteomes" id="UP000070687"/>
    </source>
</evidence>
<sequence>MLHIGVIAAVVICWLAAVALFVYSLLVTIRVLWKLQQRCFAEVSNNNRQCCNITRLMPWSIVVTHCAGLSCGMLAYMVLHIICDFGFIQRNSWLLSNSVFMPSYVIIIVLIVLNLSAMVYCAYKSCKS</sequence>
<feature type="transmembrane region" description="Helical" evidence="1">
    <location>
        <begin position="99"/>
        <end position="123"/>
    </location>
</feature>
<dbReference type="PATRIC" id="fig|2702.100.peg.990"/>
<keyword evidence="1" id="KW-0472">Membrane</keyword>
<organism evidence="2 3">
    <name type="scientific">Gardnerella vaginalis</name>
    <dbReference type="NCBI Taxonomy" id="2702"/>
    <lineage>
        <taxon>Bacteria</taxon>
        <taxon>Bacillati</taxon>
        <taxon>Actinomycetota</taxon>
        <taxon>Actinomycetes</taxon>
        <taxon>Bifidobacteriales</taxon>
        <taxon>Bifidobacteriaceae</taxon>
        <taxon>Gardnerella</taxon>
    </lineage>
</organism>
<proteinExistence type="predicted"/>
<protein>
    <submittedName>
        <fullName evidence="2">Uncharacterized protein</fullName>
    </submittedName>
</protein>
<keyword evidence="1" id="KW-0812">Transmembrane</keyword>